<evidence type="ECO:0000313" key="1">
    <source>
        <dbReference type="EMBL" id="PWV71035.1"/>
    </source>
</evidence>
<sequence length="46" mass="5610">MFERCFNRLKQFRDLATRYAKRAVYYQAELTIAAIIVWLDDLQDRP</sequence>
<dbReference type="EMBL" id="QGTL01000011">
    <property type="protein sequence ID" value="PWV71035.1"/>
    <property type="molecule type" value="Genomic_DNA"/>
</dbReference>
<dbReference type="Proteomes" id="UP000246410">
    <property type="component" value="Unassembled WGS sequence"/>
</dbReference>
<proteinExistence type="predicted"/>
<dbReference type="AlphaFoldDB" id="A0A317N710"/>
<organism evidence="1 2">
    <name type="scientific">Nocardia neocaledoniensis</name>
    <dbReference type="NCBI Taxonomy" id="236511"/>
    <lineage>
        <taxon>Bacteria</taxon>
        <taxon>Bacillati</taxon>
        <taxon>Actinomycetota</taxon>
        <taxon>Actinomycetes</taxon>
        <taxon>Mycobacteriales</taxon>
        <taxon>Nocardiaceae</taxon>
        <taxon>Nocardia</taxon>
    </lineage>
</organism>
<keyword evidence="2" id="KW-1185">Reference proteome</keyword>
<reference evidence="1 2" key="1">
    <citation type="submission" date="2018-05" db="EMBL/GenBank/DDBJ databases">
        <title>Genomic Encyclopedia of Type Strains, Phase IV (KMG-IV): sequencing the most valuable type-strain genomes for metagenomic binning, comparative biology and taxonomic classification.</title>
        <authorList>
            <person name="Goeker M."/>
        </authorList>
    </citation>
    <scope>NUCLEOTIDE SEQUENCE [LARGE SCALE GENOMIC DNA]</scope>
    <source>
        <strain evidence="1 2">DSM 44717</strain>
    </source>
</reference>
<comment type="caution">
    <text evidence="1">The sequence shown here is derived from an EMBL/GenBank/DDBJ whole genome shotgun (WGS) entry which is preliminary data.</text>
</comment>
<dbReference type="RefSeq" id="WP_186817336.1">
    <property type="nucleotide sequence ID" value="NZ_QGTL01000011.1"/>
</dbReference>
<protein>
    <submittedName>
        <fullName evidence="1">DDE family transposase</fullName>
    </submittedName>
</protein>
<evidence type="ECO:0000313" key="2">
    <source>
        <dbReference type="Proteomes" id="UP000246410"/>
    </source>
</evidence>
<name>A0A317N710_9NOCA</name>
<gene>
    <name evidence="1" type="ORF">DFR69_11124</name>
</gene>
<accession>A0A317N710</accession>